<sequence>MPLNVSYTLTIDGAPASADIIAAIREIEVEDHAEMADMMRLRMAVAVKENGSGWTVLDESLFERLTNLRLSVTVGSNNSIPLIDAYVIDTNTEFAYQHGSSTLEVVAMDPTVLMNLEEKVRPWPDMADSDIASTIYGVYGFSVQVDQTQPTRQEVDRTVMQRGTDIQFLRELARRNGYESYVEFNTDTGQVEGHFHLPRVDQTHQGVLSVNMGAATNVNSFQSKNDMIRPVTAVANNLQILDQSDQNSDVSDSALTNLGDSTTTTSDRPRRVLISNTGLSETGELQTYAQAVVDRSVWAIRAEGELSTVTYGNILRAKRPVNVRGAGRQFSGTYYVEKVLHRISDEGYTQKFSLRRNALGVTGQEEFVEDNALPS</sequence>
<feature type="region of interest" description="Disordered" evidence="1">
    <location>
        <begin position="245"/>
        <end position="267"/>
    </location>
</feature>
<evidence type="ECO:0000313" key="3">
    <source>
        <dbReference type="Proteomes" id="UP000030652"/>
    </source>
</evidence>
<dbReference type="Proteomes" id="UP000030652">
    <property type="component" value="Unassembled WGS sequence"/>
</dbReference>
<evidence type="ECO:0000313" key="2">
    <source>
        <dbReference type="EMBL" id="KHE93418.1"/>
    </source>
</evidence>
<comment type="caution">
    <text evidence="2">The sequence shown here is derived from an EMBL/GenBank/DDBJ whole genome shotgun (WGS) entry which is preliminary data.</text>
</comment>
<dbReference type="SUPFAM" id="SSF69279">
    <property type="entry name" value="Phage tail proteins"/>
    <property type="match status" value="1"/>
</dbReference>
<proteinExistence type="predicted"/>
<gene>
    <name evidence="2" type="ORF">SCABRO_00844</name>
</gene>
<accession>A0A0B0EQK7</accession>
<dbReference type="AlphaFoldDB" id="A0A0B0EQK7"/>
<evidence type="ECO:0008006" key="4">
    <source>
        <dbReference type="Google" id="ProtNLM"/>
    </source>
</evidence>
<evidence type="ECO:0000256" key="1">
    <source>
        <dbReference type="SAM" id="MobiDB-lite"/>
    </source>
</evidence>
<dbReference type="eggNOG" id="COG3500">
    <property type="taxonomic scope" value="Bacteria"/>
</dbReference>
<name>A0A0B0EQK7_9BACT</name>
<protein>
    <recommendedName>
        <fullName evidence="4">Phage late control gene D protein (GPD)</fullName>
    </recommendedName>
</protein>
<dbReference type="EMBL" id="JRYO01000058">
    <property type="protein sequence ID" value="KHE93418.1"/>
    <property type="molecule type" value="Genomic_DNA"/>
</dbReference>
<organism evidence="2 3">
    <name type="scientific">Candidatus Scalindua brodae</name>
    <dbReference type="NCBI Taxonomy" id="237368"/>
    <lineage>
        <taxon>Bacteria</taxon>
        <taxon>Pseudomonadati</taxon>
        <taxon>Planctomycetota</taxon>
        <taxon>Candidatus Brocadiia</taxon>
        <taxon>Candidatus Brocadiales</taxon>
        <taxon>Candidatus Scalinduaceae</taxon>
        <taxon>Candidatus Scalindua</taxon>
    </lineage>
</organism>
<reference evidence="2 3" key="1">
    <citation type="submission" date="2014-10" db="EMBL/GenBank/DDBJ databases">
        <title>Draft genome of anammox bacterium scalindua brodae, obtained using differential coverage binning of sequence data from two enrichment reactors.</title>
        <authorList>
            <person name="Speth D.R."/>
            <person name="Russ L."/>
            <person name="Kartal B."/>
            <person name="Op den Camp H.J."/>
            <person name="Dutilh B.E."/>
            <person name="Jetten M.S."/>
        </authorList>
    </citation>
    <scope>NUCLEOTIDE SEQUENCE [LARGE SCALE GENOMIC DNA]</scope>
    <source>
        <strain evidence="2">RU1</strain>
    </source>
</reference>